<name>A0ABP7UBR5_9SPHN</name>
<dbReference type="Pfam" id="PF14559">
    <property type="entry name" value="TPR_19"/>
    <property type="match status" value="1"/>
</dbReference>
<dbReference type="PROSITE" id="PS51257">
    <property type="entry name" value="PROKAR_LIPOPROTEIN"/>
    <property type="match status" value="1"/>
</dbReference>
<accession>A0ABP7UBR5</accession>
<dbReference type="Proteomes" id="UP001424459">
    <property type="component" value="Unassembled WGS sequence"/>
</dbReference>
<feature type="signal peptide" evidence="2">
    <location>
        <begin position="1"/>
        <end position="20"/>
    </location>
</feature>
<evidence type="ECO:0000259" key="3">
    <source>
        <dbReference type="PROSITE" id="PS51724"/>
    </source>
</evidence>
<dbReference type="Gene3D" id="3.30.70.1070">
    <property type="entry name" value="Sporulation related repeat"/>
    <property type="match status" value="1"/>
</dbReference>
<evidence type="ECO:0000313" key="5">
    <source>
        <dbReference type="Proteomes" id="UP001424459"/>
    </source>
</evidence>
<feature type="domain" description="SPOR" evidence="3">
    <location>
        <begin position="353"/>
        <end position="436"/>
    </location>
</feature>
<dbReference type="SUPFAM" id="SSF48452">
    <property type="entry name" value="TPR-like"/>
    <property type="match status" value="1"/>
</dbReference>
<dbReference type="SUPFAM" id="SSF110997">
    <property type="entry name" value="Sporulation related repeat"/>
    <property type="match status" value="1"/>
</dbReference>
<protein>
    <recommendedName>
        <fullName evidence="3">SPOR domain-containing protein</fullName>
    </recommendedName>
</protein>
<proteinExistence type="predicted"/>
<dbReference type="Pfam" id="PF05036">
    <property type="entry name" value="SPOR"/>
    <property type="match status" value="1"/>
</dbReference>
<evidence type="ECO:0000313" key="4">
    <source>
        <dbReference type="EMBL" id="GAA4039487.1"/>
    </source>
</evidence>
<sequence length="447" mass="45049">MITMRKPNTALLAATSIALALTVTGCAMGGKRTSFGGKADNANIGMALRAQAALEGGDVASAVGYAERAVANTPDDAGFRALLGNAYLAAGRFRSAEAAYADALAMVPNQAGVPLKLALTQAAQGKGDAALATIDTYSQMIDPADAGLAMALAGRPGAAVEMLDSAARQPGADARVRQNLALALAMSGDWVRARSIAAQDVPGDQLEARMAEWAKVAQPGQSAAQVALLIGVAPVAGDPGLPVKLALDRGGQSVQTASVEAAPAPVAAPAETVAVAAAPQPVEVAAAAPAPSFAAPAADPMPVEVAAAAPAETQTVAAAPDVADMVDSLRAERVRPSGALPKVAELRRSAAKRFNASNAVLQLGAYATPAGVKMGWSTVSKRHHQLAAYVPASARFAGPRGTVYRLSLKGFASDAEARKVCMQLKASGASCFVRNAAGDAPVMFASR</sequence>
<dbReference type="InterPro" id="IPR036680">
    <property type="entry name" value="SPOR-like_sf"/>
</dbReference>
<dbReference type="InterPro" id="IPR007730">
    <property type="entry name" value="SPOR-like_dom"/>
</dbReference>
<dbReference type="InterPro" id="IPR019734">
    <property type="entry name" value="TPR_rpt"/>
</dbReference>
<dbReference type="EMBL" id="BAABBR010000001">
    <property type="protein sequence ID" value="GAA4039487.1"/>
    <property type="molecule type" value="Genomic_DNA"/>
</dbReference>
<dbReference type="InterPro" id="IPR011990">
    <property type="entry name" value="TPR-like_helical_dom_sf"/>
</dbReference>
<keyword evidence="2" id="KW-0732">Signal</keyword>
<dbReference type="PROSITE" id="PS51724">
    <property type="entry name" value="SPOR"/>
    <property type="match status" value="1"/>
</dbReference>
<evidence type="ECO:0000256" key="2">
    <source>
        <dbReference type="SAM" id="SignalP"/>
    </source>
</evidence>
<reference evidence="5" key="1">
    <citation type="journal article" date="2019" name="Int. J. Syst. Evol. Microbiol.">
        <title>The Global Catalogue of Microorganisms (GCM) 10K type strain sequencing project: providing services to taxonomists for standard genome sequencing and annotation.</title>
        <authorList>
            <consortium name="The Broad Institute Genomics Platform"/>
            <consortium name="The Broad Institute Genome Sequencing Center for Infectious Disease"/>
            <person name="Wu L."/>
            <person name="Ma J."/>
        </authorList>
    </citation>
    <scope>NUCLEOTIDE SEQUENCE [LARGE SCALE GENOMIC DNA]</scope>
    <source>
        <strain evidence="5">JCM 17564</strain>
    </source>
</reference>
<keyword evidence="5" id="KW-1185">Reference proteome</keyword>
<gene>
    <name evidence="4" type="ORF">GCM10022281_20450</name>
</gene>
<dbReference type="Gene3D" id="1.25.40.10">
    <property type="entry name" value="Tetratricopeptide repeat domain"/>
    <property type="match status" value="1"/>
</dbReference>
<keyword evidence="1" id="KW-0802">TPR repeat</keyword>
<feature type="chain" id="PRO_5047279851" description="SPOR domain-containing protein" evidence="2">
    <location>
        <begin position="21"/>
        <end position="447"/>
    </location>
</feature>
<comment type="caution">
    <text evidence="4">The sequence shown here is derived from an EMBL/GenBank/DDBJ whole genome shotgun (WGS) entry which is preliminary data.</text>
</comment>
<organism evidence="4 5">
    <name type="scientific">Sphingomonas rosea</name>
    <dbReference type="NCBI Taxonomy" id="335605"/>
    <lineage>
        <taxon>Bacteria</taxon>
        <taxon>Pseudomonadati</taxon>
        <taxon>Pseudomonadota</taxon>
        <taxon>Alphaproteobacteria</taxon>
        <taxon>Sphingomonadales</taxon>
        <taxon>Sphingomonadaceae</taxon>
        <taxon>Sphingomonas</taxon>
    </lineage>
</organism>
<feature type="repeat" description="TPR" evidence="1">
    <location>
        <begin position="77"/>
        <end position="110"/>
    </location>
</feature>
<evidence type="ECO:0000256" key="1">
    <source>
        <dbReference type="PROSITE-ProRule" id="PRU00339"/>
    </source>
</evidence>
<dbReference type="PROSITE" id="PS50005">
    <property type="entry name" value="TPR"/>
    <property type="match status" value="1"/>
</dbReference>